<dbReference type="InterPro" id="IPR014757">
    <property type="entry name" value="Tscrpt_reg_IclR_C"/>
</dbReference>
<dbReference type="SUPFAM" id="SSF46785">
    <property type="entry name" value="Winged helix' DNA-binding domain"/>
    <property type="match status" value="1"/>
</dbReference>
<reference evidence="4 5" key="1">
    <citation type="submission" date="2024-09" db="EMBL/GenBank/DDBJ databases">
        <authorList>
            <person name="Pan X."/>
        </authorList>
    </citation>
    <scope>NUCLEOTIDE SEQUENCE [LARGE SCALE GENOMIC DNA]</scope>
    <source>
        <strain evidence="4 5">B2969</strain>
    </source>
</reference>
<dbReference type="PANTHER" id="PTHR30136">
    <property type="entry name" value="HELIX-TURN-HELIX TRANSCRIPTIONAL REGULATOR, ICLR FAMILY"/>
    <property type="match status" value="1"/>
</dbReference>
<dbReference type="Gene3D" id="1.10.10.10">
    <property type="entry name" value="Winged helix-like DNA-binding domain superfamily/Winged helix DNA-binding domain"/>
    <property type="match status" value="1"/>
</dbReference>
<dbReference type="InterPro" id="IPR050707">
    <property type="entry name" value="HTH_MetabolicPath_Reg"/>
</dbReference>
<dbReference type="EMBL" id="JBIQWL010000007">
    <property type="protein sequence ID" value="MFH8252041.1"/>
    <property type="molecule type" value="Genomic_DNA"/>
</dbReference>
<protein>
    <submittedName>
        <fullName evidence="4">IclR family transcriptional regulator</fullName>
    </submittedName>
</protein>
<evidence type="ECO:0000256" key="1">
    <source>
        <dbReference type="ARBA" id="ARBA00023015"/>
    </source>
</evidence>
<dbReference type="Pfam" id="PF01614">
    <property type="entry name" value="IclR_C"/>
    <property type="match status" value="1"/>
</dbReference>
<keyword evidence="1" id="KW-0805">Transcription regulation</keyword>
<feature type="domain" description="IclR-ED" evidence="3">
    <location>
        <begin position="63"/>
        <end position="246"/>
    </location>
</feature>
<dbReference type="SUPFAM" id="SSF55781">
    <property type="entry name" value="GAF domain-like"/>
    <property type="match status" value="1"/>
</dbReference>
<comment type="caution">
    <text evidence="4">The sequence shown here is derived from an EMBL/GenBank/DDBJ whole genome shotgun (WGS) entry which is preliminary data.</text>
</comment>
<keyword evidence="5" id="KW-1185">Reference proteome</keyword>
<gene>
    <name evidence="4" type="ORF">ACH3VR_16880</name>
</gene>
<evidence type="ECO:0000256" key="2">
    <source>
        <dbReference type="ARBA" id="ARBA00023163"/>
    </source>
</evidence>
<evidence type="ECO:0000313" key="5">
    <source>
        <dbReference type="Proteomes" id="UP001610861"/>
    </source>
</evidence>
<dbReference type="InterPro" id="IPR029016">
    <property type="entry name" value="GAF-like_dom_sf"/>
</dbReference>
<evidence type="ECO:0000313" key="4">
    <source>
        <dbReference type="EMBL" id="MFH8252041.1"/>
    </source>
</evidence>
<organism evidence="4 5">
    <name type="scientific">Microbacterium alkaliflavum</name>
    <dbReference type="NCBI Taxonomy" id="3248839"/>
    <lineage>
        <taxon>Bacteria</taxon>
        <taxon>Bacillati</taxon>
        <taxon>Actinomycetota</taxon>
        <taxon>Actinomycetes</taxon>
        <taxon>Micrococcales</taxon>
        <taxon>Microbacteriaceae</taxon>
        <taxon>Microbacterium</taxon>
    </lineage>
</organism>
<proteinExistence type="predicted"/>
<dbReference type="Gene3D" id="3.30.450.40">
    <property type="match status" value="1"/>
</dbReference>
<dbReference type="RefSeq" id="WP_397557494.1">
    <property type="nucleotide sequence ID" value="NZ_JBIQWL010000007.1"/>
</dbReference>
<dbReference type="InterPro" id="IPR036388">
    <property type="entry name" value="WH-like_DNA-bd_sf"/>
</dbReference>
<dbReference type="PANTHER" id="PTHR30136:SF35">
    <property type="entry name" value="HTH-TYPE TRANSCRIPTIONAL REGULATOR RV1719"/>
    <property type="match status" value="1"/>
</dbReference>
<name>A0ABW7QAW9_9MICO</name>
<dbReference type="InterPro" id="IPR036390">
    <property type="entry name" value="WH_DNA-bd_sf"/>
</dbReference>
<keyword evidence="2" id="KW-0804">Transcription</keyword>
<sequence>MDGPSSLSQGLTLLGAVVDRERSGRQGHNASRLAEAVGMERSRVSRLTQELRALDYLGRTEGSVFTAGPAFFHAAAALNEPWLRSARRELRRLASRFGMTARVTVADGPRALLLRFESGTGAPHASVRPGMTTPVWCTGGGRALLLDHDRAALHALLDGVQFVGVGGPAAARSIPEVERLLERDREEGLVCAADEYVAGTTEFALPVRLRDGIAASVSVEGAPVPATTRTAIRRMLGAAVGRLESV</sequence>
<dbReference type="PROSITE" id="PS51078">
    <property type="entry name" value="ICLR_ED"/>
    <property type="match status" value="1"/>
</dbReference>
<dbReference type="Proteomes" id="UP001610861">
    <property type="component" value="Unassembled WGS sequence"/>
</dbReference>
<accession>A0ABW7QAW9</accession>
<evidence type="ECO:0000259" key="3">
    <source>
        <dbReference type="PROSITE" id="PS51078"/>
    </source>
</evidence>